<dbReference type="Gene3D" id="1.20.1050.10">
    <property type="match status" value="1"/>
</dbReference>
<dbReference type="EMBL" id="QKYU01000001">
    <property type="protein sequence ID" value="PZW51146.1"/>
    <property type="molecule type" value="Genomic_DNA"/>
</dbReference>
<dbReference type="Gene3D" id="3.40.30.10">
    <property type="entry name" value="Glutaredoxin"/>
    <property type="match status" value="1"/>
</dbReference>
<dbReference type="SUPFAM" id="SSF47616">
    <property type="entry name" value="GST C-terminal domain-like"/>
    <property type="match status" value="1"/>
</dbReference>
<dbReference type="InterPro" id="IPR040079">
    <property type="entry name" value="Glutathione_S-Trfase"/>
</dbReference>
<evidence type="ECO:0000313" key="6">
    <source>
        <dbReference type="Proteomes" id="UP000249688"/>
    </source>
</evidence>
<dbReference type="PANTHER" id="PTHR44051">
    <property type="entry name" value="GLUTATHIONE S-TRANSFERASE-RELATED"/>
    <property type="match status" value="1"/>
</dbReference>
<sequence length="207" mass="23297">MLTILGRKTSSNVMKLLWLCEELGIAYEREDIGGPFGGNTEPAYLARNPNGLVPTIVEADGFTLYESNAILRYLAATHGGERLYPADPRRRAKVEQWLDWQLGMNNRPMTVMFITLIRVAEAERNMAAVARARDEAEALWRIVEAELEGRPYLCGEALTLADIALGIYVHRWFVLPIARPELPQLAAWYARLKTHKGYADNCLAPLV</sequence>
<keyword evidence="2 5" id="KW-0808">Transferase</keyword>
<evidence type="ECO:0000259" key="3">
    <source>
        <dbReference type="PROSITE" id="PS50404"/>
    </source>
</evidence>
<dbReference type="SFLD" id="SFLDG01150">
    <property type="entry name" value="Main.1:_Beta-like"/>
    <property type="match status" value="1"/>
</dbReference>
<dbReference type="SFLD" id="SFLDG00358">
    <property type="entry name" value="Main_(cytGST)"/>
    <property type="match status" value="1"/>
</dbReference>
<evidence type="ECO:0000256" key="1">
    <source>
        <dbReference type="ARBA" id="ARBA00007409"/>
    </source>
</evidence>
<dbReference type="PANTHER" id="PTHR44051:SF19">
    <property type="entry name" value="DISULFIDE-BOND OXIDOREDUCTASE YFCG"/>
    <property type="match status" value="1"/>
</dbReference>
<feature type="domain" description="GST C-terminal" evidence="4">
    <location>
        <begin position="87"/>
        <end position="207"/>
    </location>
</feature>
<keyword evidence="6" id="KW-1185">Reference proteome</keyword>
<evidence type="ECO:0000313" key="5">
    <source>
        <dbReference type="EMBL" id="PZW51146.1"/>
    </source>
</evidence>
<dbReference type="OrthoDB" id="9810080at2"/>
<reference evidence="5 6" key="1">
    <citation type="submission" date="2018-06" db="EMBL/GenBank/DDBJ databases">
        <title>Genomic Encyclopedia of Archaeal and Bacterial Type Strains, Phase II (KMG-II): from individual species to whole genera.</title>
        <authorList>
            <person name="Goeker M."/>
        </authorList>
    </citation>
    <scope>NUCLEOTIDE SEQUENCE [LARGE SCALE GENOMIC DNA]</scope>
    <source>
        <strain evidence="5 6">DSM 24525</strain>
    </source>
</reference>
<feature type="domain" description="GST N-terminal" evidence="3">
    <location>
        <begin position="1"/>
        <end position="82"/>
    </location>
</feature>
<evidence type="ECO:0000256" key="2">
    <source>
        <dbReference type="ARBA" id="ARBA00022679"/>
    </source>
</evidence>
<dbReference type="PROSITE" id="PS50405">
    <property type="entry name" value="GST_CTER"/>
    <property type="match status" value="1"/>
</dbReference>
<dbReference type="SUPFAM" id="SSF52833">
    <property type="entry name" value="Thioredoxin-like"/>
    <property type="match status" value="1"/>
</dbReference>
<dbReference type="Pfam" id="PF13410">
    <property type="entry name" value="GST_C_2"/>
    <property type="match status" value="1"/>
</dbReference>
<name>A0A2W7ITI8_9PROT</name>
<dbReference type="SFLD" id="SFLDS00019">
    <property type="entry name" value="Glutathione_Transferase_(cytos"/>
    <property type="match status" value="1"/>
</dbReference>
<comment type="similarity">
    <text evidence="1">Belongs to the GST superfamily.</text>
</comment>
<organism evidence="5 6">
    <name type="scientific">Humitalea rosea</name>
    <dbReference type="NCBI Taxonomy" id="990373"/>
    <lineage>
        <taxon>Bacteria</taxon>
        <taxon>Pseudomonadati</taxon>
        <taxon>Pseudomonadota</taxon>
        <taxon>Alphaproteobacteria</taxon>
        <taxon>Acetobacterales</taxon>
        <taxon>Roseomonadaceae</taxon>
        <taxon>Humitalea</taxon>
    </lineage>
</organism>
<dbReference type="InterPro" id="IPR036249">
    <property type="entry name" value="Thioredoxin-like_sf"/>
</dbReference>
<gene>
    <name evidence="5" type="ORF">C8P66_101366</name>
</gene>
<dbReference type="AlphaFoldDB" id="A0A2W7ITI8"/>
<dbReference type="GO" id="GO:0016740">
    <property type="term" value="F:transferase activity"/>
    <property type="evidence" value="ECO:0007669"/>
    <property type="project" value="UniProtKB-KW"/>
</dbReference>
<dbReference type="PROSITE" id="PS50404">
    <property type="entry name" value="GST_NTER"/>
    <property type="match status" value="1"/>
</dbReference>
<dbReference type="RefSeq" id="WP_111396411.1">
    <property type="nucleotide sequence ID" value="NZ_QKYU01000001.1"/>
</dbReference>
<dbReference type="CDD" id="cd03047">
    <property type="entry name" value="GST_N_2"/>
    <property type="match status" value="1"/>
</dbReference>
<dbReference type="Pfam" id="PF13409">
    <property type="entry name" value="GST_N_2"/>
    <property type="match status" value="1"/>
</dbReference>
<comment type="caution">
    <text evidence="5">The sequence shown here is derived from an EMBL/GenBank/DDBJ whole genome shotgun (WGS) entry which is preliminary data.</text>
</comment>
<dbReference type="InterPro" id="IPR036282">
    <property type="entry name" value="Glutathione-S-Trfase_C_sf"/>
</dbReference>
<dbReference type="Proteomes" id="UP000249688">
    <property type="component" value="Unassembled WGS sequence"/>
</dbReference>
<protein>
    <submittedName>
        <fullName evidence="5">Glutathione S-transferase</fullName>
    </submittedName>
</protein>
<proteinExistence type="inferred from homology"/>
<dbReference type="InterPro" id="IPR004045">
    <property type="entry name" value="Glutathione_S-Trfase_N"/>
</dbReference>
<evidence type="ECO:0000259" key="4">
    <source>
        <dbReference type="PROSITE" id="PS50405"/>
    </source>
</evidence>
<dbReference type="InterPro" id="IPR010987">
    <property type="entry name" value="Glutathione-S-Trfase_C-like"/>
</dbReference>
<accession>A0A2W7ITI8</accession>
<dbReference type="FunFam" id="3.40.30.10:FF:000039">
    <property type="entry name" value="Glutathione S-transferase domain"/>
    <property type="match status" value="1"/>
</dbReference>